<dbReference type="InterPro" id="IPR016527">
    <property type="entry name" value="ORC4"/>
</dbReference>
<dbReference type="GO" id="GO:0006270">
    <property type="term" value="P:DNA replication initiation"/>
    <property type="evidence" value="ECO:0007669"/>
    <property type="project" value="TreeGrafter"/>
</dbReference>
<feature type="compositionally biased region" description="Low complexity" evidence="7">
    <location>
        <begin position="420"/>
        <end position="431"/>
    </location>
</feature>
<dbReference type="InterPro" id="IPR003034">
    <property type="entry name" value="SAP_dom"/>
</dbReference>
<organism evidence="9 10">
    <name type="scientific">Chlorella sorokiniana</name>
    <name type="common">Freshwater green alga</name>
    <dbReference type="NCBI Taxonomy" id="3076"/>
    <lineage>
        <taxon>Eukaryota</taxon>
        <taxon>Viridiplantae</taxon>
        <taxon>Chlorophyta</taxon>
        <taxon>core chlorophytes</taxon>
        <taxon>Trebouxiophyceae</taxon>
        <taxon>Chlorellales</taxon>
        <taxon>Chlorellaceae</taxon>
        <taxon>Chlorella clade</taxon>
        <taxon>Chlorella</taxon>
    </lineage>
</organism>
<evidence type="ECO:0000259" key="8">
    <source>
        <dbReference type="PROSITE" id="PS50800"/>
    </source>
</evidence>
<dbReference type="Pfam" id="PF02037">
    <property type="entry name" value="SAP"/>
    <property type="match status" value="1"/>
</dbReference>
<feature type="compositionally biased region" description="Low complexity" evidence="7">
    <location>
        <begin position="350"/>
        <end position="388"/>
    </location>
</feature>
<dbReference type="InterPro" id="IPR027417">
    <property type="entry name" value="P-loop_NTPase"/>
</dbReference>
<reference evidence="9 10" key="1">
    <citation type="journal article" date="2018" name="Plant J.">
        <title>Genome sequences of Chlorella sorokiniana UTEX 1602 and Micractinium conductrix SAG 241.80: implications to maltose excretion by a green alga.</title>
        <authorList>
            <person name="Arriola M.B."/>
            <person name="Velmurugan N."/>
            <person name="Zhang Y."/>
            <person name="Plunkett M.H."/>
            <person name="Hondzo H."/>
            <person name="Barney B.M."/>
        </authorList>
    </citation>
    <scope>NUCLEOTIDE SEQUENCE [LARGE SCALE GENOMIC DNA]</scope>
    <source>
        <strain evidence="10">UTEX 1602</strain>
    </source>
</reference>
<feature type="region of interest" description="Disordered" evidence="7">
    <location>
        <begin position="286"/>
        <end position="445"/>
    </location>
</feature>
<evidence type="ECO:0000256" key="1">
    <source>
        <dbReference type="ARBA" id="ARBA00004123"/>
    </source>
</evidence>
<dbReference type="Gene3D" id="1.10.720.30">
    <property type="entry name" value="SAP domain"/>
    <property type="match status" value="1"/>
</dbReference>
<feature type="compositionally biased region" description="Low complexity" evidence="7">
    <location>
        <begin position="155"/>
        <end position="234"/>
    </location>
</feature>
<accession>A0A2P6TIW4</accession>
<dbReference type="InterPro" id="IPR003593">
    <property type="entry name" value="AAA+_ATPase"/>
</dbReference>
<dbReference type="GO" id="GO:0016887">
    <property type="term" value="F:ATP hydrolysis activity"/>
    <property type="evidence" value="ECO:0007669"/>
    <property type="project" value="InterPro"/>
</dbReference>
<feature type="compositionally biased region" description="Acidic residues" evidence="7">
    <location>
        <begin position="137"/>
        <end position="149"/>
    </location>
</feature>
<feature type="compositionally biased region" description="Acidic residues" evidence="7">
    <location>
        <begin position="326"/>
        <end position="337"/>
    </location>
</feature>
<feature type="compositionally biased region" description="Low complexity" evidence="7">
    <location>
        <begin position="286"/>
        <end position="312"/>
    </location>
</feature>
<evidence type="ECO:0000313" key="10">
    <source>
        <dbReference type="Proteomes" id="UP000239899"/>
    </source>
</evidence>
<sequence>MKAGEQEAQEQEPAAMRKGSARQTVQQPEDSSDEQEESGAESEEDISVDLDSSDAEPGSDEEQQAAGSSDGNSSALEEGEEEEEESSSESDSGSDASSPPAARSGGKRGRAARQPAAKPAARRGSRAARQQPPAEEASSESEEESDAEEQQPVKRSAAARQQAQRRPAAQRQTRSAADDSASEASGASGRRASSRQRAGGSQGAAPSRLGRGSSRLQQQGQEQPEQQEQQPSLLFQWVAAGDPPNSGSLSKLTVAQLQAECSSLGLPEDGKKPQLVGRLLEWWEQQAAQPQQAAAKQRTATRQQQQQQQQGGTAAGKRKGRQIDAAGEEAEEEEEQLSEQPAAKRRRRGAQPAAAPSAQAAPAQQGRQRRQQQAAAAAQAEQQLAQQQQREEEEEEDEDEELQRGRKRRSARKLSGKRQAAAAAGERSPAPRARRRGSPAPAAAAQQLEMSLPPEGAGAAAAAAAARRSDVDMADAEEEAAAAAAAAARSRADPAEAAAGYLRRRLTQPRSSEAATMALRPRLQEVHRSLLDSLTATVELGHNNSLLIVGPRGSGKTLVAERALADLAAEFNKDPKDPVVGVIRLSGQVHADERTAFKELARQLCSAFGYQFSKAASVAENIEFLRGMLARLQSCDKVALFLLDDFDGFAGKRAKQTVLYNLLDALQTSGMQAAVVGVTCRQDVVELLEKRVKSRFSHRKLDVSLPNSALPVAAQPAEDRTAAPAREAQDGALDILQSMLTLPPQFAHREYTAKWNASVAAAVGSGEVKQALQRCVNIFPSLRHLANVADWALGAAASSGALSVAALVAALQRQISQAKGMITMIGGLPILDLILLVAVQRLAQRGKLDVNFEMAHHEFCKYALVGAHVDSYSRGAAAKAYDHLLSLGLLAFVDPRSEARVGSRQYAPAYLLVTREEVEEGLAAHHNCPQSLSEWLKKEGGLGTTAGHFLR</sequence>
<dbReference type="PANTHER" id="PTHR12087:SF0">
    <property type="entry name" value="ORIGIN RECOGNITION COMPLEX SUBUNIT 4"/>
    <property type="match status" value="1"/>
</dbReference>
<evidence type="ECO:0000256" key="3">
    <source>
        <dbReference type="ARBA" id="ARBA00019083"/>
    </source>
</evidence>
<dbReference type="PANTHER" id="PTHR12087">
    <property type="entry name" value="ORIGIN RECOGNITION COMPLEX SUBUNIT 4"/>
    <property type="match status" value="1"/>
</dbReference>
<dbReference type="AlphaFoldDB" id="A0A2P6TIW4"/>
<feature type="compositionally biased region" description="Acidic residues" evidence="7">
    <location>
        <begin position="77"/>
        <end position="88"/>
    </location>
</feature>
<keyword evidence="6" id="KW-0539">Nucleus</keyword>
<dbReference type="EMBL" id="LHPG02000014">
    <property type="protein sequence ID" value="PRW39188.1"/>
    <property type="molecule type" value="Genomic_DNA"/>
</dbReference>
<name>A0A2P6TIW4_CHLSO</name>
<comment type="similarity">
    <text evidence="2">Belongs to the ORC4 family.</text>
</comment>
<dbReference type="GO" id="GO:0005664">
    <property type="term" value="C:nuclear origin of replication recognition complex"/>
    <property type="evidence" value="ECO:0007669"/>
    <property type="project" value="TreeGrafter"/>
</dbReference>
<evidence type="ECO:0000256" key="4">
    <source>
        <dbReference type="ARBA" id="ARBA00022705"/>
    </source>
</evidence>
<evidence type="ECO:0000256" key="7">
    <source>
        <dbReference type="SAM" id="MobiDB-lite"/>
    </source>
</evidence>
<dbReference type="Proteomes" id="UP000239899">
    <property type="component" value="Unassembled WGS sequence"/>
</dbReference>
<dbReference type="PROSITE" id="PS50800">
    <property type="entry name" value="SAP"/>
    <property type="match status" value="1"/>
</dbReference>
<evidence type="ECO:0000256" key="2">
    <source>
        <dbReference type="ARBA" id="ARBA00005334"/>
    </source>
</evidence>
<feature type="compositionally biased region" description="Low complexity" evidence="7">
    <location>
        <begin position="127"/>
        <end position="136"/>
    </location>
</feature>
<dbReference type="Gene3D" id="3.40.50.300">
    <property type="entry name" value="P-loop containing nucleotide triphosphate hydrolases"/>
    <property type="match status" value="1"/>
</dbReference>
<evidence type="ECO:0000256" key="6">
    <source>
        <dbReference type="ARBA" id="ARBA00023242"/>
    </source>
</evidence>
<protein>
    <recommendedName>
        <fullName evidence="3">Origin recognition complex subunit 4</fullName>
    </recommendedName>
</protein>
<dbReference type="GO" id="GO:0003688">
    <property type="term" value="F:DNA replication origin binding"/>
    <property type="evidence" value="ECO:0007669"/>
    <property type="project" value="TreeGrafter"/>
</dbReference>
<dbReference type="InterPro" id="IPR036361">
    <property type="entry name" value="SAP_dom_sf"/>
</dbReference>
<proteinExistence type="inferred from homology"/>
<feature type="region of interest" description="Disordered" evidence="7">
    <location>
        <begin position="1"/>
        <end position="251"/>
    </location>
</feature>
<evidence type="ECO:0000313" key="9">
    <source>
        <dbReference type="EMBL" id="PRW39188.1"/>
    </source>
</evidence>
<dbReference type="OrthoDB" id="343623at2759"/>
<gene>
    <name evidence="9" type="ORF">C2E21_7002</name>
</gene>
<dbReference type="InterPro" id="IPR049945">
    <property type="entry name" value="AAA_22"/>
</dbReference>
<keyword evidence="5" id="KW-0238">DNA-binding</keyword>
<dbReference type="CDD" id="cd00009">
    <property type="entry name" value="AAA"/>
    <property type="match status" value="1"/>
</dbReference>
<feature type="compositionally biased region" description="Low complexity" evidence="7">
    <location>
        <begin position="89"/>
        <end position="104"/>
    </location>
</feature>
<dbReference type="Pfam" id="PF13401">
    <property type="entry name" value="AAA_22"/>
    <property type="match status" value="1"/>
</dbReference>
<evidence type="ECO:0000256" key="5">
    <source>
        <dbReference type="ARBA" id="ARBA00023125"/>
    </source>
</evidence>
<feature type="compositionally biased region" description="Acidic residues" evidence="7">
    <location>
        <begin position="391"/>
        <end position="401"/>
    </location>
</feature>
<feature type="domain" description="SAP" evidence="8">
    <location>
        <begin position="249"/>
        <end position="283"/>
    </location>
</feature>
<dbReference type="InterPro" id="IPR032705">
    <property type="entry name" value="ORC4_C"/>
</dbReference>
<dbReference type="Pfam" id="PF14629">
    <property type="entry name" value="ORC4_C"/>
    <property type="match status" value="1"/>
</dbReference>
<keyword evidence="10" id="KW-1185">Reference proteome</keyword>
<comment type="subcellular location">
    <subcellularLocation>
        <location evidence="1">Nucleus</location>
    </subcellularLocation>
</comment>
<keyword evidence="4" id="KW-0235">DNA replication</keyword>
<feature type="compositionally biased region" description="Basic residues" evidence="7">
    <location>
        <begin position="405"/>
        <end position="416"/>
    </location>
</feature>
<dbReference type="SUPFAM" id="SSF52540">
    <property type="entry name" value="P-loop containing nucleoside triphosphate hydrolases"/>
    <property type="match status" value="1"/>
</dbReference>
<dbReference type="STRING" id="3076.A0A2P6TIW4"/>
<dbReference type="SUPFAM" id="SSF68906">
    <property type="entry name" value="SAP domain"/>
    <property type="match status" value="1"/>
</dbReference>
<dbReference type="SMART" id="SM00382">
    <property type="entry name" value="AAA"/>
    <property type="match status" value="1"/>
</dbReference>
<dbReference type="SMART" id="SM00513">
    <property type="entry name" value="SAP"/>
    <property type="match status" value="1"/>
</dbReference>
<comment type="caution">
    <text evidence="9">The sequence shown here is derived from an EMBL/GenBank/DDBJ whole genome shotgun (WGS) entry which is preliminary data.</text>
</comment>
<feature type="compositionally biased region" description="Acidic residues" evidence="7">
    <location>
        <begin position="30"/>
        <end position="63"/>
    </location>
</feature>